<keyword evidence="1" id="KW-1133">Transmembrane helix</keyword>
<feature type="transmembrane region" description="Helical" evidence="1">
    <location>
        <begin position="12"/>
        <end position="31"/>
    </location>
</feature>
<accession>A0A3G2KHR3</accession>
<evidence type="ECO:0000313" key="3">
    <source>
        <dbReference type="Proteomes" id="UP000273822"/>
    </source>
</evidence>
<dbReference type="Proteomes" id="UP000273822">
    <property type="component" value="Segment"/>
</dbReference>
<sequence>MRPDDPITLSAFGAALIAFAVLAVIWGLIASRADHVRAARRAEAAIEDLAVLDPAIWAVFGYQSWQDDSMHLDGAKLKRLADAKRASTKRAADTRDLDAALADMAAAREENRK</sequence>
<protein>
    <submittedName>
        <fullName evidence="2">Membrane protein</fullName>
    </submittedName>
</protein>
<keyword evidence="1" id="KW-0472">Membrane</keyword>
<organism evidence="2 3">
    <name type="scientific">Arthrobacter phage Maureen</name>
    <dbReference type="NCBI Taxonomy" id="2419961"/>
    <lineage>
        <taxon>Viruses</taxon>
        <taxon>Duplodnaviria</taxon>
        <taxon>Heunggongvirae</taxon>
        <taxon>Uroviricota</taxon>
        <taxon>Caudoviricetes</taxon>
        <taxon>Casidaviridae</taxon>
        <taxon>Liebevirus</taxon>
        <taxon>Liebevirus liebe</taxon>
        <taxon>Arthrobacter virus Liebe</taxon>
    </lineage>
</organism>
<keyword evidence="1" id="KW-0812">Transmembrane</keyword>
<reference evidence="3" key="1">
    <citation type="submission" date="2018-09" db="EMBL/GenBank/DDBJ databases">
        <authorList>
            <person name="Rimple P.A."/>
            <person name="Stoner T.H."/>
            <person name="Garlena R.A."/>
            <person name="Russell D.A."/>
            <person name="Pope W.H."/>
            <person name="Jacobs-Sera D."/>
            <person name="Hatfull G.F."/>
        </authorList>
    </citation>
    <scope>NUCLEOTIDE SEQUENCE [LARGE SCALE GENOMIC DNA]</scope>
</reference>
<evidence type="ECO:0000256" key="1">
    <source>
        <dbReference type="SAM" id="Phobius"/>
    </source>
</evidence>
<proteinExistence type="predicted"/>
<evidence type="ECO:0000313" key="2">
    <source>
        <dbReference type="EMBL" id="AYN58508.1"/>
    </source>
</evidence>
<name>A0A3G2KHR3_9CAUD</name>
<dbReference type="EMBL" id="MH834619">
    <property type="protein sequence ID" value="AYN58508.1"/>
    <property type="molecule type" value="Genomic_DNA"/>
</dbReference>
<gene>
    <name evidence="2" type="primary">27</name>
    <name evidence="2" type="ORF">PBI_MAUREEN_27</name>
</gene>